<proteinExistence type="predicted"/>
<comment type="caution">
    <text evidence="1">The sequence shown here is derived from an EMBL/GenBank/DDBJ whole genome shotgun (WGS) entry which is preliminary data.</text>
</comment>
<sequence length="84" mass="8589">MPQLDVHFGDGHTRAEFDATLLSAGHLNLCLLQLPSSQNAVANDASRTAAIAALRDLLAGNPAHARPALSQLVAGGGPVLINAL</sequence>
<evidence type="ECO:0000313" key="1">
    <source>
        <dbReference type="EMBL" id="ODR88594.1"/>
    </source>
</evidence>
<reference evidence="2" key="1">
    <citation type="submission" date="2016-05" db="EMBL/GenBank/DDBJ databases">
        <authorList>
            <person name="Li Y."/>
        </authorList>
    </citation>
    <scope>NUCLEOTIDE SEQUENCE [LARGE SCALE GENOMIC DNA]</scope>
    <source>
        <strain evidence="2">YIC4027</strain>
    </source>
</reference>
<organism evidence="1 2">
    <name type="scientific">Sinorhizobium alkalisoli</name>
    <dbReference type="NCBI Taxonomy" id="1752398"/>
    <lineage>
        <taxon>Bacteria</taxon>
        <taxon>Pseudomonadati</taxon>
        <taxon>Pseudomonadota</taxon>
        <taxon>Alphaproteobacteria</taxon>
        <taxon>Hyphomicrobiales</taxon>
        <taxon>Rhizobiaceae</taxon>
        <taxon>Sinorhizobium/Ensifer group</taxon>
        <taxon>Sinorhizobium</taxon>
    </lineage>
</organism>
<dbReference type="EMBL" id="LYBW01000064">
    <property type="protein sequence ID" value="ODR88594.1"/>
    <property type="molecule type" value="Genomic_DNA"/>
</dbReference>
<name>A0A1E3V4P2_9HYPH</name>
<accession>A0A1E3V4P2</accession>
<keyword evidence="2" id="KW-1185">Reference proteome</keyword>
<dbReference type="Proteomes" id="UP000094342">
    <property type="component" value="Unassembled WGS sequence"/>
</dbReference>
<dbReference type="AlphaFoldDB" id="A0A1E3V4P2"/>
<gene>
    <name evidence="1" type="ORF">A8M32_24260</name>
</gene>
<protein>
    <submittedName>
        <fullName evidence="1">Uncharacterized protein</fullName>
    </submittedName>
</protein>
<evidence type="ECO:0000313" key="2">
    <source>
        <dbReference type="Proteomes" id="UP000094342"/>
    </source>
</evidence>